<dbReference type="AlphaFoldDB" id="A0A133L1J1"/>
<proteinExistence type="predicted"/>
<reference evidence="2" key="1">
    <citation type="submission" date="2016-01" db="EMBL/GenBank/DDBJ databases">
        <authorList>
            <person name="Mitreva M."/>
            <person name="Pepin K.H."/>
            <person name="Mihindukulasuriya K.A."/>
            <person name="Fulton R."/>
            <person name="Fronick C."/>
            <person name="O'Laughlin M."/>
            <person name="Miner T."/>
            <person name="Herter B."/>
            <person name="Rosa B.A."/>
            <person name="Cordes M."/>
            <person name="Tomlinson C."/>
            <person name="Wollam A."/>
            <person name="Palsikar V.B."/>
            <person name="Mardis E.R."/>
            <person name="Wilson R.K."/>
        </authorList>
    </citation>
    <scope>NUCLEOTIDE SEQUENCE [LARGE SCALE GENOMIC DNA]</scope>
    <source>
        <strain evidence="2">GED7749B</strain>
    </source>
</reference>
<protein>
    <submittedName>
        <fullName evidence="1">Uncharacterized protein</fullName>
    </submittedName>
</protein>
<organism evidence="1 2">
    <name type="scientific">Heyndrickxia coagulans</name>
    <name type="common">Weizmannia coagulans</name>
    <dbReference type="NCBI Taxonomy" id="1398"/>
    <lineage>
        <taxon>Bacteria</taxon>
        <taxon>Bacillati</taxon>
        <taxon>Bacillota</taxon>
        <taxon>Bacilli</taxon>
        <taxon>Bacillales</taxon>
        <taxon>Bacillaceae</taxon>
        <taxon>Heyndrickxia</taxon>
    </lineage>
</organism>
<evidence type="ECO:0000313" key="1">
    <source>
        <dbReference type="EMBL" id="KWZ85658.1"/>
    </source>
</evidence>
<evidence type="ECO:0000313" key="2">
    <source>
        <dbReference type="Proteomes" id="UP000070376"/>
    </source>
</evidence>
<sequence>MQGFYNKPKKKFARESRFNVMEKTNLRIFAYILRRSLQTNWVQIQNRIRSASPKYAPGSNAIEPELISA</sequence>
<name>A0A133L1J1_HEYCO</name>
<comment type="caution">
    <text evidence="1">The sequence shown here is derived from an EMBL/GenBank/DDBJ whole genome shotgun (WGS) entry which is preliminary data.</text>
</comment>
<dbReference type="PATRIC" id="fig|1398.22.peg.312"/>
<dbReference type="Proteomes" id="UP000070376">
    <property type="component" value="Unassembled WGS sequence"/>
</dbReference>
<accession>A0A133L1J1</accession>
<gene>
    <name evidence="1" type="ORF">HMPREF3213_00318</name>
</gene>
<dbReference type="EMBL" id="LRPN01000013">
    <property type="protein sequence ID" value="KWZ85658.1"/>
    <property type="molecule type" value="Genomic_DNA"/>
</dbReference>